<proteinExistence type="predicted"/>
<organism evidence="1 2">
    <name type="scientific">Thermoproteus sp. AZ2</name>
    <dbReference type="NCBI Taxonomy" id="1609232"/>
    <lineage>
        <taxon>Archaea</taxon>
        <taxon>Thermoproteota</taxon>
        <taxon>Thermoprotei</taxon>
        <taxon>Thermoproteales</taxon>
        <taxon>Thermoproteaceae</taxon>
        <taxon>Thermoproteus</taxon>
    </lineage>
</organism>
<sequence>MGLTFSDSANVGHLSPYGYAARGGKIKGLAVVKPFAEAGAVSTKPGEFSADLDAVCGGDVLAGELEARRPA</sequence>
<dbReference type="EMBL" id="JZWT02000018">
    <property type="protein sequence ID" value="MFB6491020.1"/>
    <property type="molecule type" value="Genomic_DNA"/>
</dbReference>
<evidence type="ECO:0000313" key="2">
    <source>
        <dbReference type="Proteomes" id="UP000033636"/>
    </source>
</evidence>
<reference evidence="1" key="1">
    <citation type="submission" date="2024-07" db="EMBL/GenBank/DDBJ databases">
        <title>Metagenome and Metagenome-Assembled Genomes of Archaea from a hot spring from the geothermal field of Los Azufres, Mexico.</title>
        <authorList>
            <person name="Marin-Paredes R."/>
            <person name="Martinez-Romero E."/>
            <person name="Servin-Garciduenas L.E."/>
        </authorList>
    </citation>
    <scope>NUCLEOTIDE SEQUENCE</scope>
</reference>
<protein>
    <submittedName>
        <fullName evidence="1">Uncharacterized protein</fullName>
    </submittedName>
</protein>
<evidence type="ECO:0000313" key="1">
    <source>
        <dbReference type="EMBL" id="MFB6491020.1"/>
    </source>
</evidence>
<comment type="caution">
    <text evidence="1">The sequence shown here is derived from an EMBL/GenBank/DDBJ whole genome shotgun (WGS) entry which is preliminary data.</text>
</comment>
<gene>
    <name evidence="1" type="ORF">TU35_007245</name>
</gene>
<name>A0ACC6V2Z3_9CREN</name>
<dbReference type="Proteomes" id="UP000033636">
    <property type="component" value="Unassembled WGS sequence"/>
</dbReference>
<accession>A0ACC6V2Z3</accession>